<dbReference type="Pfam" id="PF20086">
    <property type="entry name" value="DUF6478"/>
    <property type="match status" value="1"/>
</dbReference>
<name>A0A3M0MIZ9_9RHOB</name>
<dbReference type="OrthoDB" id="7827015at2"/>
<dbReference type="AlphaFoldDB" id="A0A3M0MIZ9"/>
<gene>
    <name evidence="1" type="ORF">C9E81_03115</name>
</gene>
<evidence type="ECO:0000313" key="1">
    <source>
        <dbReference type="EMBL" id="RMC37742.1"/>
    </source>
</evidence>
<organism evidence="1 2">
    <name type="scientific">Paracoccus alkanivorans</name>
    <dbReference type="NCBI Taxonomy" id="2116655"/>
    <lineage>
        <taxon>Bacteria</taxon>
        <taxon>Pseudomonadati</taxon>
        <taxon>Pseudomonadota</taxon>
        <taxon>Alphaproteobacteria</taxon>
        <taxon>Rhodobacterales</taxon>
        <taxon>Paracoccaceae</taxon>
        <taxon>Paracoccus</taxon>
    </lineage>
</organism>
<keyword evidence="2" id="KW-1185">Reference proteome</keyword>
<dbReference type="RefSeq" id="WP_122110826.1">
    <property type="nucleotide sequence ID" value="NZ_QOKZ01000001.1"/>
</dbReference>
<dbReference type="EMBL" id="QOKZ01000001">
    <property type="protein sequence ID" value="RMC37742.1"/>
    <property type="molecule type" value="Genomic_DNA"/>
</dbReference>
<comment type="caution">
    <text evidence="1">The sequence shown here is derived from an EMBL/GenBank/DDBJ whole genome shotgun (WGS) entry which is preliminary data.</text>
</comment>
<protein>
    <submittedName>
        <fullName evidence="1">Uncharacterized protein</fullName>
    </submittedName>
</protein>
<accession>A0A3M0MIZ9</accession>
<dbReference type="Proteomes" id="UP000273516">
    <property type="component" value="Unassembled WGS sequence"/>
</dbReference>
<sequence length="261" mass="28977">MAFGLKGWRKPPTHEKTAQKWAAICESLRNGGRLPAGGLREEAVGLYRELGIFLQLSDPRAIRARGGLGKLIVQPGTDWRWRPSILCGPVTPAGLVGPEAGEKLGEEVAVWHDCGHRSLILRQMLNRHPEEKAPFELRLEVMAFSGSYLSLSLDLPGDILQGLGSDHVLRFEIGLRAEAPITVYGRLNLVQGPNTEQVLHQLGDPVSKEMGRHVVEYDLAYADLSDRPVEKVWLDLIFAEPYMNAVTVSDMVLSRYPRAEL</sequence>
<dbReference type="InterPro" id="IPR045514">
    <property type="entry name" value="DUF6478"/>
</dbReference>
<proteinExistence type="predicted"/>
<reference evidence="1 2" key="1">
    <citation type="submission" date="2018-07" db="EMBL/GenBank/DDBJ databases">
        <authorList>
            <person name="Zhang Y."/>
            <person name="Wang L."/>
            <person name="Ma S."/>
        </authorList>
    </citation>
    <scope>NUCLEOTIDE SEQUENCE [LARGE SCALE GENOMIC DNA]</scope>
    <source>
        <strain evidence="1 2">4-2</strain>
    </source>
</reference>
<evidence type="ECO:0000313" key="2">
    <source>
        <dbReference type="Proteomes" id="UP000273516"/>
    </source>
</evidence>